<keyword evidence="4" id="KW-0694">RNA-binding</keyword>
<organism evidence="9 10">
    <name type="scientific">Aeriscardovia aeriphila</name>
    <dbReference type="NCBI Taxonomy" id="218139"/>
    <lineage>
        <taxon>Bacteria</taxon>
        <taxon>Bacillati</taxon>
        <taxon>Actinomycetota</taxon>
        <taxon>Actinomycetes</taxon>
        <taxon>Bifidobacteriales</taxon>
        <taxon>Bifidobacteriaceae</taxon>
        <taxon>Aeriscardovia</taxon>
    </lineage>
</organism>
<comment type="similarity">
    <text evidence="2 5">Belongs to the pseudouridine synthase RsuA family.</text>
</comment>
<dbReference type="SUPFAM" id="SSF55174">
    <property type="entry name" value="Alpha-L RNA-binding motif"/>
    <property type="match status" value="1"/>
</dbReference>
<feature type="domain" description="RNA-binding S4" evidence="7">
    <location>
        <begin position="77"/>
        <end position="137"/>
    </location>
</feature>
<dbReference type="GO" id="GO:0003723">
    <property type="term" value="F:RNA binding"/>
    <property type="evidence" value="ECO:0007669"/>
    <property type="project" value="UniProtKB-KW"/>
</dbReference>
<comment type="caution">
    <text evidence="9">The sequence shown here is derived from an EMBL/GenBank/DDBJ whole genome shotgun (WGS) entry which is preliminary data.</text>
</comment>
<evidence type="ECO:0000313" key="9">
    <source>
        <dbReference type="EMBL" id="OZG56021.1"/>
    </source>
</evidence>
<evidence type="ECO:0000256" key="1">
    <source>
        <dbReference type="ARBA" id="ARBA00000073"/>
    </source>
</evidence>
<dbReference type="SUPFAM" id="SSF55120">
    <property type="entry name" value="Pseudouridine synthase"/>
    <property type="match status" value="1"/>
</dbReference>
<reference evidence="8" key="2">
    <citation type="journal article" date="2021" name="PeerJ">
        <title>Extensive microbial diversity within the chicken gut microbiome revealed by metagenomics and culture.</title>
        <authorList>
            <person name="Gilroy R."/>
            <person name="Ravi A."/>
            <person name="Getino M."/>
            <person name="Pursley I."/>
            <person name="Horton D.L."/>
            <person name="Alikhan N.F."/>
            <person name="Baker D."/>
            <person name="Gharbi K."/>
            <person name="Hall N."/>
            <person name="Watson M."/>
            <person name="Adriaenssens E.M."/>
            <person name="Foster-Nyarko E."/>
            <person name="Jarju S."/>
            <person name="Secka A."/>
            <person name="Antonio M."/>
            <person name="Oren A."/>
            <person name="Chaudhuri R.R."/>
            <person name="La Ragione R."/>
            <person name="Hildebrand F."/>
            <person name="Pallen M.J."/>
        </authorList>
    </citation>
    <scope>NUCLEOTIDE SEQUENCE</scope>
    <source>
        <strain evidence="8">578</strain>
    </source>
</reference>
<dbReference type="Pfam" id="PF00849">
    <property type="entry name" value="PseudoU_synth_2"/>
    <property type="match status" value="1"/>
</dbReference>
<accession>A0A261FA43</accession>
<feature type="region of interest" description="Disordered" evidence="6">
    <location>
        <begin position="1"/>
        <end position="74"/>
    </location>
</feature>
<protein>
    <recommendedName>
        <fullName evidence="5">Pseudouridine synthase</fullName>
        <ecNumber evidence="5">5.4.99.-</ecNumber>
    </recommendedName>
</protein>
<name>A0A261FA43_9BIFI</name>
<dbReference type="PANTHER" id="PTHR47683">
    <property type="entry name" value="PSEUDOURIDINE SYNTHASE FAMILY PROTEIN-RELATED"/>
    <property type="match status" value="1"/>
</dbReference>
<dbReference type="RefSeq" id="WP_094689593.1">
    <property type="nucleotide sequence ID" value="NZ_JACBYZ010000001.1"/>
</dbReference>
<dbReference type="InterPro" id="IPR000748">
    <property type="entry name" value="PsdUridine_synth_RsuA/RluB/E/F"/>
</dbReference>
<evidence type="ECO:0000256" key="5">
    <source>
        <dbReference type="RuleBase" id="RU003887"/>
    </source>
</evidence>
<dbReference type="Proteomes" id="UP000228976">
    <property type="component" value="Unassembled WGS sequence"/>
</dbReference>
<dbReference type="NCBIfam" id="TIGR00093">
    <property type="entry name" value="pseudouridine synthase"/>
    <property type="match status" value="1"/>
</dbReference>
<keyword evidence="3 5" id="KW-0413">Isomerase</keyword>
<comment type="catalytic activity">
    <reaction evidence="1">
        <text>a uridine in RNA = a pseudouridine in RNA</text>
        <dbReference type="Rhea" id="RHEA:48348"/>
        <dbReference type="Rhea" id="RHEA-COMP:12068"/>
        <dbReference type="Rhea" id="RHEA-COMP:12069"/>
        <dbReference type="ChEBI" id="CHEBI:65314"/>
        <dbReference type="ChEBI" id="CHEBI:65315"/>
    </reaction>
</comment>
<dbReference type="EMBL" id="DYWK01000006">
    <property type="protein sequence ID" value="HJF18352.1"/>
    <property type="molecule type" value="Genomic_DNA"/>
</dbReference>
<dbReference type="InterPro" id="IPR002942">
    <property type="entry name" value="S4_RNA-bd"/>
</dbReference>
<reference evidence="9 10" key="1">
    <citation type="journal article" date="2017" name="BMC Genomics">
        <title>Comparative genomic and phylogenomic analyses of the Bifidobacteriaceae family.</title>
        <authorList>
            <person name="Lugli G.A."/>
            <person name="Milani C."/>
            <person name="Turroni F."/>
            <person name="Duranti S."/>
            <person name="Mancabelli L."/>
            <person name="Mangifesta M."/>
            <person name="Ferrario C."/>
            <person name="Modesto M."/>
            <person name="Mattarelli P."/>
            <person name="Jiri K."/>
            <person name="van Sinderen D."/>
            <person name="Ventura M."/>
        </authorList>
    </citation>
    <scope>NUCLEOTIDE SEQUENCE [LARGE SCALE GENOMIC DNA]</scope>
    <source>
        <strain evidence="9 10">LMG 21773</strain>
    </source>
</reference>
<dbReference type="GO" id="GO:0120159">
    <property type="term" value="F:rRNA pseudouridine synthase activity"/>
    <property type="evidence" value="ECO:0007669"/>
    <property type="project" value="UniProtKB-ARBA"/>
</dbReference>
<feature type="compositionally biased region" description="Low complexity" evidence="6">
    <location>
        <begin position="38"/>
        <end position="47"/>
    </location>
</feature>
<dbReference type="InterPro" id="IPR050343">
    <property type="entry name" value="RsuA_PseudoU_synthase"/>
</dbReference>
<dbReference type="InterPro" id="IPR020094">
    <property type="entry name" value="TruA/RsuA/RluB/E/F_N"/>
</dbReference>
<dbReference type="PANTHER" id="PTHR47683:SF2">
    <property type="entry name" value="RNA-BINDING S4 DOMAIN-CONTAINING PROTEIN"/>
    <property type="match status" value="1"/>
</dbReference>
<evidence type="ECO:0000256" key="6">
    <source>
        <dbReference type="SAM" id="MobiDB-lite"/>
    </source>
</evidence>
<dbReference type="Proteomes" id="UP000715651">
    <property type="component" value="Unassembled WGS sequence"/>
</dbReference>
<dbReference type="PROSITE" id="PS01149">
    <property type="entry name" value="PSI_RSU"/>
    <property type="match status" value="1"/>
</dbReference>
<evidence type="ECO:0000259" key="7">
    <source>
        <dbReference type="SMART" id="SM00363"/>
    </source>
</evidence>
<dbReference type="Gene3D" id="3.30.70.1560">
    <property type="entry name" value="Alpha-L RNA-binding motif"/>
    <property type="match status" value="1"/>
</dbReference>
<dbReference type="InterPro" id="IPR042092">
    <property type="entry name" value="PsdUridine_s_RsuA/RluB/E/F_cat"/>
</dbReference>
<dbReference type="Pfam" id="PF01479">
    <property type="entry name" value="S4"/>
    <property type="match status" value="1"/>
</dbReference>
<dbReference type="InterPro" id="IPR036986">
    <property type="entry name" value="S4_RNA-bd_sf"/>
</dbReference>
<dbReference type="CDD" id="cd02870">
    <property type="entry name" value="PseudoU_synth_RsuA_like"/>
    <property type="match status" value="1"/>
</dbReference>
<evidence type="ECO:0000256" key="2">
    <source>
        <dbReference type="ARBA" id="ARBA00008348"/>
    </source>
</evidence>
<dbReference type="OrthoDB" id="9807213at2"/>
<evidence type="ECO:0000256" key="4">
    <source>
        <dbReference type="PROSITE-ProRule" id="PRU00182"/>
    </source>
</evidence>
<dbReference type="InterPro" id="IPR018496">
    <property type="entry name" value="PsdUridine_synth_RsuA/RluB_CS"/>
</dbReference>
<dbReference type="GO" id="GO:0000455">
    <property type="term" value="P:enzyme-directed rRNA pseudouridine synthesis"/>
    <property type="evidence" value="ECO:0007669"/>
    <property type="project" value="UniProtKB-ARBA"/>
</dbReference>
<sequence length="315" mass="35109">MPHQYSRALSAHGGRQTAHNSSQAKQANRSAARRAIARRSANAAAQRTAHEPIDISKLHPVDPGSHGTNPSEQVEGVRLQKLLAQAGYGSRRKCEQLIAEGRVEIDGELVTTLGTRVFPDKQTIKVDGSRVHLDDKHITLALNKPRQVLSAMDDQKGRWTLRDIIGDGYPRIFHMGRLDYDSEGLILMTNDGELAEHVMHPRYEIAKTYIATVRGNIPRATVRRLVTQGVHLKDGWIKCDEAHVVSATREHSVVKVVLHSGKNRIVRRMLEAVGYPVTRLMRTQIGPIRLDGVKPGSYRILTLPEVKKLEKEVGL</sequence>
<dbReference type="CDD" id="cd00165">
    <property type="entry name" value="S4"/>
    <property type="match status" value="1"/>
</dbReference>
<dbReference type="InterPro" id="IPR020103">
    <property type="entry name" value="PsdUridine_synth_cat_dom_sf"/>
</dbReference>
<keyword evidence="10" id="KW-1185">Reference proteome</keyword>
<dbReference type="PROSITE" id="PS50889">
    <property type="entry name" value="S4"/>
    <property type="match status" value="1"/>
</dbReference>
<reference evidence="8" key="3">
    <citation type="submission" date="2021-09" db="EMBL/GenBank/DDBJ databases">
        <authorList>
            <person name="Gilroy R."/>
        </authorList>
    </citation>
    <scope>NUCLEOTIDE SEQUENCE</scope>
    <source>
        <strain evidence="8">578</strain>
    </source>
</reference>
<dbReference type="EC" id="5.4.99.-" evidence="5"/>
<feature type="compositionally biased region" description="Basic and acidic residues" evidence="6">
    <location>
        <begin position="48"/>
        <end position="60"/>
    </location>
</feature>
<dbReference type="EMBL" id="MWWU01000002">
    <property type="protein sequence ID" value="OZG56021.1"/>
    <property type="molecule type" value="Genomic_DNA"/>
</dbReference>
<dbReference type="FunFam" id="3.10.290.10:FF:000003">
    <property type="entry name" value="Pseudouridine synthase"/>
    <property type="match status" value="1"/>
</dbReference>
<gene>
    <name evidence="9" type="ORF">AEAE_0509</name>
    <name evidence="8" type="ORF">K8U78_04265</name>
</gene>
<evidence type="ECO:0000313" key="8">
    <source>
        <dbReference type="EMBL" id="HJF18352.1"/>
    </source>
</evidence>
<dbReference type="InterPro" id="IPR006145">
    <property type="entry name" value="PsdUridine_synth_RsuA/RluA"/>
</dbReference>
<evidence type="ECO:0000256" key="3">
    <source>
        <dbReference type="ARBA" id="ARBA00023235"/>
    </source>
</evidence>
<dbReference type="Gene3D" id="3.10.290.10">
    <property type="entry name" value="RNA-binding S4 domain"/>
    <property type="match status" value="1"/>
</dbReference>
<dbReference type="Gene3D" id="3.30.70.580">
    <property type="entry name" value="Pseudouridine synthase I, catalytic domain, N-terminal subdomain"/>
    <property type="match status" value="1"/>
</dbReference>
<proteinExistence type="inferred from homology"/>
<dbReference type="SMART" id="SM00363">
    <property type="entry name" value="S4"/>
    <property type="match status" value="1"/>
</dbReference>
<dbReference type="AlphaFoldDB" id="A0A261FA43"/>
<evidence type="ECO:0000313" key="10">
    <source>
        <dbReference type="Proteomes" id="UP000228976"/>
    </source>
</evidence>